<sequence>MLTENIFHEQNIEFLWGYTPLGGIPRNYANVAMCLAKPDFKFAALFL</sequence>
<dbReference type="Proteomes" id="UP000837932">
    <property type="component" value="Unassembled WGS sequence"/>
</dbReference>
<organism evidence="1 2">
    <name type="scientific">Emticicia aquatica</name>
    <dbReference type="NCBI Taxonomy" id="1681835"/>
    <lineage>
        <taxon>Bacteria</taxon>
        <taxon>Pseudomonadati</taxon>
        <taxon>Bacteroidota</taxon>
        <taxon>Cytophagia</taxon>
        <taxon>Cytophagales</taxon>
        <taxon>Leadbetterellaceae</taxon>
        <taxon>Emticicia</taxon>
    </lineage>
</organism>
<comment type="caution">
    <text evidence="1">The sequence shown here is derived from an EMBL/GenBank/DDBJ whole genome shotgun (WGS) entry which is preliminary data.</text>
</comment>
<protein>
    <submittedName>
        <fullName evidence="1">Uncharacterized protein</fullName>
    </submittedName>
</protein>
<accession>A0ABM9AK69</accession>
<gene>
    <name evidence="1" type="ORF">EMA8858_00239</name>
</gene>
<dbReference type="EMBL" id="CAKLPY010000001">
    <property type="protein sequence ID" value="CAH0994132.1"/>
    <property type="molecule type" value="Genomic_DNA"/>
</dbReference>
<evidence type="ECO:0000313" key="1">
    <source>
        <dbReference type="EMBL" id="CAH0994132.1"/>
    </source>
</evidence>
<evidence type="ECO:0000313" key="2">
    <source>
        <dbReference type="Proteomes" id="UP000837932"/>
    </source>
</evidence>
<name>A0ABM9AK69_9BACT</name>
<reference evidence="1" key="1">
    <citation type="submission" date="2021-12" db="EMBL/GenBank/DDBJ databases">
        <authorList>
            <person name="Rodrigo-Torres L."/>
            <person name="Arahal R. D."/>
            <person name="Lucena T."/>
        </authorList>
    </citation>
    <scope>NUCLEOTIDE SEQUENCE</scope>
    <source>
        <strain evidence="1">CECT 8858</strain>
    </source>
</reference>
<keyword evidence="2" id="KW-1185">Reference proteome</keyword>
<proteinExistence type="predicted"/>